<evidence type="ECO:0000256" key="1">
    <source>
        <dbReference type="SAM" id="SignalP"/>
    </source>
</evidence>
<comment type="caution">
    <text evidence="2">The sequence shown here is derived from an EMBL/GenBank/DDBJ whole genome shotgun (WGS) entry which is preliminary data.</text>
</comment>
<feature type="chain" id="PRO_5046008108" description="Lipoprotein" evidence="1">
    <location>
        <begin position="20"/>
        <end position="264"/>
    </location>
</feature>
<evidence type="ECO:0000313" key="3">
    <source>
        <dbReference type="Proteomes" id="UP001597192"/>
    </source>
</evidence>
<protein>
    <recommendedName>
        <fullName evidence="4">Lipoprotein</fullName>
    </recommendedName>
</protein>
<keyword evidence="3" id="KW-1185">Reference proteome</keyword>
<keyword evidence="1" id="KW-0732">Signal</keyword>
<accession>A0ABW4CMI6</accession>
<reference evidence="3" key="1">
    <citation type="journal article" date="2019" name="Int. J. Syst. Evol. Microbiol.">
        <title>The Global Catalogue of Microorganisms (GCM) 10K type strain sequencing project: providing services to taxonomists for standard genome sequencing and annotation.</title>
        <authorList>
            <consortium name="The Broad Institute Genomics Platform"/>
            <consortium name="The Broad Institute Genome Sequencing Center for Infectious Disease"/>
            <person name="Wu L."/>
            <person name="Ma J."/>
        </authorList>
    </citation>
    <scope>NUCLEOTIDE SEQUENCE [LARGE SCALE GENOMIC DNA]</scope>
    <source>
        <strain evidence="3">CCM 8947</strain>
    </source>
</reference>
<evidence type="ECO:0000313" key="2">
    <source>
        <dbReference type="EMBL" id="MFD1431552.1"/>
    </source>
</evidence>
<sequence>MTRRSMWGFAGLVIGMLSAGLTGCGEPTATSHLASVGPHHEKTAEEAKAESSFDAMVASNKAKAKADAAAKAKLPRVPVTAEFFKQKPVSYTYEERYFSDENDTLLEVLPENRDKLAPFGKDMSRLEYRIVTLMPNGDAYSYDVVKTDDGDKQASVVMDKGRYTVAGTQVTVMANRQTMRHEAKDADGTILQLAGGASYSPGLNTTHYTLDPETGWLIAEGKAKAREEATIYPEITETPLTDLPALYRQIEADLAKHGHIERHH</sequence>
<evidence type="ECO:0008006" key="4">
    <source>
        <dbReference type="Google" id="ProtNLM"/>
    </source>
</evidence>
<dbReference type="Proteomes" id="UP001597192">
    <property type="component" value="Unassembled WGS sequence"/>
</dbReference>
<proteinExistence type="predicted"/>
<organism evidence="2 3">
    <name type="scientific">Lacticaseibacillus yichunensis</name>
    <dbReference type="NCBI Taxonomy" id="2486015"/>
    <lineage>
        <taxon>Bacteria</taxon>
        <taxon>Bacillati</taxon>
        <taxon>Bacillota</taxon>
        <taxon>Bacilli</taxon>
        <taxon>Lactobacillales</taxon>
        <taxon>Lactobacillaceae</taxon>
        <taxon>Lacticaseibacillus</taxon>
    </lineage>
</organism>
<dbReference type="PROSITE" id="PS51257">
    <property type="entry name" value="PROKAR_LIPOPROTEIN"/>
    <property type="match status" value="1"/>
</dbReference>
<gene>
    <name evidence="2" type="ORF">ACFQ47_02475</name>
</gene>
<dbReference type="EMBL" id="JBHTOG010000011">
    <property type="protein sequence ID" value="MFD1431552.1"/>
    <property type="molecule type" value="Genomic_DNA"/>
</dbReference>
<name>A0ABW4CMI6_9LACO</name>
<feature type="signal peptide" evidence="1">
    <location>
        <begin position="1"/>
        <end position="19"/>
    </location>
</feature>
<dbReference type="RefSeq" id="WP_125696914.1">
    <property type="nucleotide sequence ID" value="NZ_JBHTOG010000011.1"/>
</dbReference>